<comment type="caution">
    <text evidence="1">The sequence shown here is derived from an EMBL/GenBank/DDBJ whole genome shotgun (WGS) entry which is preliminary data.</text>
</comment>
<accession>A0AAW1P7K4</accession>
<proteinExistence type="predicted"/>
<keyword evidence="2" id="KW-1185">Reference proteome</keyword>
<name>A0AAW1P7K4_9CHLO</name>
<gene>
    <name evidence="1" type="ORF">WJX73_000025</name>
</gene>
<protein>
    <submittedName>
        <fullName evidence="1">Uncharacterized protein</fullName>
    </submittedName>
</protein>
<sequence>MNEDFVRNSAVPVLGLELVGNVFRIVAIYYTDRLCLEPLTSYLHLQDVRAGQPDYSLHVMRNLVAFAKAVESLQRFYDALLQEANSEEDRSRFVLPHMLHKYAQS</sequence>
<evidence type="ECO:0000313" key="2">
    <source>
        <dbReference type="Proteomes" id="UP001465755"/>
    </source>
</evidence>
<reference evidence="1 2" key="1">
    <citation type="journal article" date="2024" name="Nat. Commun.">
        <title>Phylogenomics reveals the evolutionary origins of lichenization in chlorophyte algae.</title>
        <authorList>
            <person name="Puginier C."/>
            <person name="Libourel C."/>
            <person name="Otte J."/>
            <person name="Skaloud P."/>
            <person name="Haon M."/>
            <person name="Grisel S."/>
            <person name="Petersen M."/>
            <person name="Berrin J.G."/>
            <person name="Delaux P.M."/>
            <person name="Dal Grande F."/>
            <person name="Keller J."/>
        </authorList>
    </citation>
    <scope>NUCLEOTIDE SEQUENCE [LARGE SCALE GENOMIC DNA]</scope>
    <source>
        <strain evidence="1 2">SAG 2036</strain>
    </source>
</reference>
<dbReference type="Proteomes" id="UP001465755">
    <property type="component" value="Unassembled WGS sequence"/>
</dbReference>
<dbReference type="EMBL" id="JALJOQ010000050">
    <property type="protein sequence ID" value="KAK9804499.1"/>
    <property type="molecule type" value="Genomic_DNA"/>
</dbReference>
<dbReference type="AlphaFoldDB" id="A0AAW1P7K4"/>
<evidence type="ECO:0000313" key="1">
    <source>
        <dbReference type="EMBL" id="KAK9804499.1"/>
    </source>
</evidence>
<organism evidence="1 2">
    <name type="scientific">Symbiochloris irregularis</name>
    <dbReference type="NCBI Taxonomy" id="706552"/>
    <lineage>
        <taxon>Eukaryota</taxon>
        <taxon>Viridiplantae</taxon>
        <taxon>Chlorophyta</taxon>
        <taxon>core chlorophytes</taxon>
        <taxon>Trebouxiophyceae</taxon>
        <taxon>Trebouxiales</taxon>
        <taxon>Trebouxiaceae</taxon>
        <taxon>Symbiochloris</taxon>
    </lineage>
</organism>